<evidence type="ECO:0000313" key="1">
    <source>
        <dbReference type="EMBL" id="KAA8517795.1"/>
    </source>
</evidence>
<protein>
    <submittedName>
        <fullName evidence="1">Uncharacterized protein</fullName>
    </submittedName>
</protein>
<dbReference type="OrthoDB" id="1750268at2759"/>
<name>A0A5J4ZGU4_9ASTE</name>
<dbReference type="Proteomes" id="UP000325577">
    <property type="component" value="Linkage Group LG7"/>
</dbReference>
<reference evidence="1 2" key="1">
    <citation type="submission" date="2019-09" db="EMBL/GenBank/DDBJ databases">
        <title>A chromosome-level genome assembly of the Chinese tupelo Nyssa sinensis.</title>
        <authorList>
            <person name="Yang X."/>
            <person name="Kang M."/>
            <person name="Yang Y."/>
            <person name="Xiong H."/>
            <person name="Wang M."/>
            <person name="Zhang Z."/>
            <person name="Wang Z."/>
            <person name="Wu H."/>
            <person name="Ma T."/>
            <person name="Liu J."/>
            <person name="Xi Z."/>
        </authorList>
    </citation>
    <scope>NUCLEOTIDE SEQUENCE [LARGE SCALE GENOMIC DNA]</scope>
    <source>
        <strain evidence="1">J267</strain>
        <tissue evidence="1">Leaf</tissue>
    </source>
</reference>
<keyword evidence="2" id="KW-1185">Reference proteome</keyword>
<accession>A0A5J4ZGU4</accession>
<dbReference type="AlphaFoldDB" id="A0A5J4ZGU4"/>
<organism evidence="1 2">
    <name type="scientific">Nyssa sinensis</name>
    <dbReference type="NCBI Taxonomy" id="561372"/>
    <lineage>
        <taxon>Eukaryota</taxon>
        <taxon>Viridiplantae</taxon>
        <taxon>Streptophyta</taxon>
        <taxon>Embryophyta</taxon>
        <taxon>Tracheophyta</taxon>
        <taxon>Spermatophyta</taxon>
        <taxon>Magnoliopsida</taxon>
        <taxon>eudicotyledons</taxon>
        <taxon>Gunneridae</taxon>
        <taxon>Pentapetalae</taxon>
        <taxon>asterids</taxon>
        <taxon>Cornales</taxon>
        <taxon>Nyssaceae</taxon>
        <taxon>Nyssa</taxon>
    </lineage>
</organism>
<evidence type="ECO:0000313" key="2">
    <source>
        <dbReference type="Proteomes" id="UP000325577"/>
    </source>
</evidence>
<proteinExistence type="predicted"/>
<sequence length="130" mass="14663">MTDGHDNMIAYGYNEYFWSVDYFRLGWPMRADAYFFRVPFEQAMIIIAWNGSGETSSIFEGDVFKKVLSIFIAAANALLKLHDLRQEENTTTIEEIVGILLNDNSPGVVGATAATFASVCPNYVFDWTKL</sequence>
<gene>
    <name evidence="1" type="ORF">F0562_015269</name>
</gene>
<dbReference type="EMBL" id="CM018050">
    <property type="protein sequence ID" value="KAA8517795.1"/>
    <property type="molecule type" value="Genomic_DNA"/>
</dbReference>